<dbReference type="AlphaFoldDB" id="H0I2G6"/>
<organism evidence="1 2">
    <name type="scientific">Mesorhizobium alhagi CCNWXJ12-2</name>
    <dbReference type="NCBI Taxonomy" id="1107882"/>
    <lineage>
        <taxon>Bacteria</taxon>
        <taxon>Pseudomonadati</taxon>
        <taxon>Pseudomonadota</taxon>
        <taxon>Alphaproteobacteria</taxon>
        <taxon>Hyphomicrobiales</taxon>
        <taxon>Phyllobacteriaceae</taxon>
        <taxon>Allomesorhizobium</taxon>
    </lineage>
</organism>
<dbReference type="Proteomes" id="UP000003250">
    <property type="component" value="Unassembled WGS sequence"/>
</dbReference>
<gene>
    <name evidence="1" type="ORF">MAXJ12_33349</name>
</gene>
<evidence type="ECO:0000313" key="2">
    <source>
        <dbReference type="Proteomes" id="UP000003250"/>
    </source>
</evidence>
<name>H0I2G6_9HYPH</name>
<reference evidence="1 2" key="1">
    <citation type="journal article" date="2012" name="J. Bacteriol.">
        <title>Draft Genome Sequence of Mesorhizobium alhagi CCNWXJ12-2T, a Novel Salt-Resistant Species Isolated from the Desert of Northwestern China.</title>
        <authorList>
            <person name="Zhou M."/>
            <person name="Chen W."/>
            <person name="Chen H."/>
            <person name="Wei G."/>
        </authorList>
    </citation>
    <scope>NUCLEOTIDE SEQUENCE [LARGE SCALE GENOMIC DNA]</scope>
    <source>
        <strain evidence="1 2">CCNWXJ12-2</strain>
    </source>
</reference>
<dbReference type="EMBL" id="AHAM01000300">
    <property type="protein sequence ID" value="EHK52876.1"/>
    <property type="molecule type" value="Genomic_DNA"/>
</dbReference>
<evidence type="ECO:0000313" key="1">
    <source>
        <dbReference type="EMBL" id="EHK52876.1"/>
    </source>
</evidence>
<accession>H0I2G6</accession>
<proteinExistence type="predicted"/>
<protein>
    <submittedName>
        <fullName evidence="1">Uncharacterized protein</fullName>
    </submittedName>
</protein>
<sequence length="75" mass="8236">MALVIEVAVSEAPNRQSTRKIGTRAAILRPRLAMNSAAWANQRATDTVPIDGSDTSIARYTFGHCRRLAFAEHLL</sequence>
<keyword evidence="2" id="KW-1185">Reference proteome</keyword>